<evidence type="ECO:0000256" key="2">
    <source>
        <dbReference type="ARBA" id="ARBA00022485"/>
    </source>
</evidence>
<feature type="region of interest" description="Disordered" evidence="7">
    <location>
        <begin position="340"/>
        <end position="364"/>
    </location>
</feature>
<organism evidence="10 11">
    <name type="scientific">Azohydromonas lata</name>
    <dbReference type="NCBI Taxonomy" id="45677"/>
    <lineage>
        <taxon>Bacteria</taxon>
        <taxon>Pseudomonadati</taxon>
        <taxon>Pseudomonadota</taxon>
        <taxon>Betaproteobacteria</taxon>
        <taxon>Burkholderiales</taxon>
        <taxon>Sphaerotilaceae</taxon>
        <taxon>Azohydromonas</taxon>
    </lineage>
</organism>
<keyword evidence="4" id="KW-0249">Electron transport</keyword>
<protein>
    <submittedName>
        <fullName evidence="10">4Fe-4S binding protein</fullName>
    </submittedName>
</protein>
<feature type="transmembrane region" description="Helical" evidence="8">
    <location>
        <begin position="189"/>
        <end position="214"/>
    </location>
</feature>
<keyword evidence="2" id="KW-0004">4Fe-4S</keyword>
<evidence type="ECO:0000256" key="4">
    <source>
        <dbReference type="ARBA" id="ARBA00022982"/>
    </source>
</evidence>
<gene>
    <name evidence="10" type="ORF">SM757_20055</name>
</gene>
<name>A0ABU5IIA6_9BURK</name>
<evidence type="ECO:0000256" key="6">
    <source>
        <dbReference type="ARBA" id="ARBA00023014"/>
    </source>
</evidence>
<evidence type="ECO:0000256" key="1">
    <source>
        <dbReference type="ARBA" id="ARBA00022448"/>
    </source>
</evidence>
<dbReference type="PANTHER" id="PTHR30176:SF3">
    <property type="entry name" value="FERREDOXIN-TYPE PROTEIN NAPH"/>
    <property type="match status" value="1"/>
</dbReference>
<feature type="compositionally biased region" description="Basic and acidic residues" evidence="7">
    <location>
        <begin position="352"/>
        <end position="364"/>
    </location>
</feature>
<keyword evidence="1" id="KW-0813">Transport</keyword>
<comment type="caution">
    <text evidence="10">The sequence shown here is derived from an EMBL/GenBank/DDBJ whole genome shotgun (WGS) entry which is preliminary data.</text>
</comment>
<dbReference type="Pfam" id="PF12801">
    <property type="entry name" value="Fer4_5"/>
    <property type="match status" value="1"/>
</dbReference>
<dbReference type="InterPro" id="IPR017896">
    <property type="entry name" value="4Fe4S_Fe-S-bd"/>
</dbReference>
<evidence type="ECO:0000313" key="10">
    <source>
        <dbReference type="EMBL" id="MDZ5458881.1"/>
    </source>
</evidence>
<feature type="transmembrane region" description="Helical" evidence="8">
    <location>
        <begin position="234"/>
        <end position="253"/>
    </location>
</feature>
<keyword evidence="5" id="KW-0408">Iron</keyword>
<keyword evidence="6" id="KW-0411">Iron-sulfur</keyword>
<evidence type="ECO:0000256" key="8">
    <source>
        <dbReference type="SAM" id="Phobius"/>
    </source>
</evidence>
<feature type="domain" description="4Fe-4S ferredoxin-type" evidence="9">
    <location>
        <begin position="126"/>
        <end position="165"/>
    </location>
</feature>
<keyword evidence="8" id="KW-1133">Transmembrane helix</keyword>
<keyword evidence="8" id="KW-0812">Transmembrane</keyword>
<evidence type="ECO:0000259" key="9">
    <source>
        <dbReference type="Pfam" id="PF12801"/>
    </source>
</evidence>
<evidence type="ECO:0000256" key="7">
    <source>
        <dbReference type="SAM" id="MobiDB-lite"/>
    </source>
</evidence>
<keyword evidence="8" id="KW-0472">Membrane</keyword>
<keyword evidence="3" id="KW-0479">Metal-binding</keyword>
<reference evidence="10 11" key="1">
    <citation type="submission" date="2023-11" db="EMBL/GenBank/DDBJ databases">
        <title>Draft genome of Azohydromonas lata strain H1 (DSM1123), a polyhydroxyalkanoate producer.</title>
        <authorList>
            <person name="Traversa D."/>
            <person name="D'Addabbo P."/>
            <person name="Pazzani C."/>
            <person name="Manzari C."/>
            <person name="Chiara M."/>
            <person name="Scrascia M."/>
        </authorList>
    </citation>
    <scope>NUCLEOTIDE SEQUENCE [LARGE SCALE GENOMIC DNA]</scope>
    <source>
        <strain evidence="10 11">H1</strain>
    </source>
</reference>
<sequence length="364" mass="40621">MAFEGPPPGGSRAGAEAARAVIDKAAGCGGEAQTTPRRRMTVRKPPADTAAVRSAQRLQRRRHWLQAGFFAFFVFAPALNLLRFDLNETQLWVLGMRWSLGIDAFTAGQISAPHLALNFVLRALLPALALVGGFLAVAWRWGRLWCGWLCPHFSAVELLNDLLHRACAKFSVWDRHALPRADRPARKRWWPLFALSCLILGFTWAVTLLSYLLPPAEVWGGLLHGTSTPNQAKFLAIATTVFTLEFAFARHLFCRFGCAVGLFQSLVWMANPRGMVVAFSRERARDCRDCETVKAPSGSACDNACPMRLHPRNIKRMMFSCVQCGRCLSECDVSQGPLDKEPLLNWEQGEAAQRETQRQKREEG</sequence>
<proteinExistence type="predicted"/>
<evidence type="ECO:0000256" key="5">
    <source>
        <dbReference type="ARBA" id="ARBA00023004"/>
    </source>
</evidence>
<evidence type="ECO:0000313" key="11">
    <source>
        <dbReference type="Proteomes" id="UP001293718"/>
    </source>
</evidence>
<accession>A0ABU5IIA6</accession>
<dbReference type="Proteomes" id="UP001293718">
    <property type="component" value="Unassembled WGS sequence"/>
</dbReference>
<keyword evidence="11" id="KW-1185">Reference proteome</keyword>
<dbReference type="EMBL" id="JAXOJX010000035">
    <property type="protein sequence ID" value="MDZ5458881.1"/>
    <property type="molecule type" value="Genomic_DNA"/>
</dbReference>
<evidence type="ECO:0000256" key="3">
    <source>
        <dbReference type="ARBA" id="ARBA00022723"/>
    </source>
</evidence>
<dbReference type="PANTHER" id="PTHR30176">
    <property type="entry name" value="FERREDOXIN-TYPE PROTEIN NAPH"/>
    <property type="match status" value="1"/>
</dbReference>
<feature type="transmembrane region" description="Helical" evidence="8">
    <location>
        <begin position="63"/>
        <end position="82"/>
    </location>
</feature>
<dbReference type="InterPro" id="IPR051684">
    <property type="entry name" value="Electron_Trans/Redox"/>
</dbReference>
<dbReference type="RefSeq" id="WP_322466835.1">
    <property type="nucleotide sequence ID" value="NZ_JAXOJX010000035.1"/>
</dbReference>
<feature type="transmembrane region" description="Helical" evidence="8">
    <location>
        <begin position="119"/>
        <end position="139"/>
    </location>
</feature>